<dbReference type="Proteomes" id="UP001219568">
    <property type="component" value="Unassembled WGS sequence"/>
</dbReference>
<name>A0AAD6ILJ7_PENCN</name>
<protein>
    <submittedName>
        <fullName evidence="2">Uncharacterized protein</fullName>
    </submittedName>
</protein>
<accession>A0AAD6ILJ7</accession>
<dbReference type="AlphaFoldDB" id="A0AAD6ILJ7"/>
<feature type="region of interest" description="Disordered" evidence="1">
    <location>
        <begin position="1"/>
        <end position="23"/>
    </location>
</feature>
<dbReference type="EMBL" id="JAQJZL010000002">
    <property type="protein sequence ID" value="KAJ6052354.1"/>
    <property type="molecule type" value="Genomic_DNA"/>
</dbReference>
<proteinExistence type="predicted"/>
<gene>
    <name evidence="2" type="ORF">N7460_002888</name>
</gene>
<reference evidence="2" key="2">
    <citation type="submission" date="2023-01" db="EMBL/GenBank/DDBJ databases">
        <authorList>
            <person name="Petersen C."/>
        </authorList>
    </citation>
    <scope>NUCLEOTIDE SEQUENCE</scope>
    <source>
        <strain evidence="2">IBT 15450</strain>
    </source>
</reference>
<feature type="compositionally biased region" description="Polar residues" evidence="1">
    <location>
        <begin position="1"/>
        <end position="12"/>
    </location>
</feature>
<comment type="caution">
    <text evidence="2">The sequence shown here is derived from an EMBL/GenBank/DDBJ whole genome shotgun (WGS) entry which is preliminary data.</text>
</comment>
<evidence type="ECO:0000256" key="1">
    <source>
        <dbReference type="SAM" id="MobiDB-lite"/>
    </source>
</evidence>
<organism evidence="2 3">
    <name type="scientific">Penicillium canescens</name>
    <dbReference type="NCBI Taxonomy" id="5083"/>
    <lineage>
        <taxon>Eukaryota</taxon>
        <taxon>Fungi</taxon>
        <taxon>Dikarya</taxon>
        <taxon>Ascomycota</taxon>
        <taxon>Pezizomycotina</taxon>
        <taxon>Eurotiomycetes</taxon>
        <taxon>Eurotiomycetidae</taxon>
        <taxon>Eurotiales</taxon>
        <taxon>Aspergillaceae</taxon>
        <taxon>Penicillium</taxon>
    </lineage>
</organism>
<sequence>MVGNGAVTTPGQPDQDIENDVPGSVLSDTFSISQQSLSHMPHFGFDHFVSNFPQELGEFTAIPCFEPDAQNANGMPGAEMKAPSGEPDPHWLQFMKG</sequence>
<reference evidence="2" key="1">
    <citation type="journal article" date="2023" name="IMA Fungus">
        <title>Comparative genomic study of the Penicillium genus elucidates a diverse pangenome and 15 lateral gene transfer events.</title>
        <authorList>
            <person name="Petersen C."/>
            <person name="Sorensen T."/>
            <person name="Nielsen M.R."/>
            <person name="Sondergaard T.E."/>
            <person name="Sorensen J.L."/>
            <person name="Fitzpatrick D.A."/>
            <person name="Frisvad J.C."/>
            <person name="Nielsen K.L."/>
        </authorList>
    </citation>
    <scope>NUCLEOTIDE SEQUENCE</scope>
    <source>
        <strain evidence="2">IBT 15450</strain>
    </source>
</reference>
<evidence type="ECO:0000313" key="2">
    <source>
        <dbReference type="EMBL" id="KAJ6052354.1"/>
    </source>
</evidence>
<evidence type="ECO:0000313" key="3">
    <source>
        <dbReference type="Proteomes" id="UP001219568"/>
    </source>
</evidence>
<keyword evidence="3" id="KW-1185">Reference proteome</keyword>
<feature type="region of interest" description="Disordered" evidence="1">
    <location>
        <begin position="67"/>
        <end position="89"/>
    </location>
</feature>